<evidence type="ECO:0000313" key="2">
    <source>
        <dbReference type="EMBL" id="BAK06417.1"/>
    </source>
</evidence>
<feature type="compositionally biased region" description="Polar residues" evidence="1">
    <location>
        <begin position="42"/>
        <end position="65"/>
    </location>
</feature>
<feature type="compositionally biased region" description="Polar residues" evidence="1">
    <location>
        <begin position="231"/>
        <end position="246"/>
    </location>
</feature>
<feature type="region of interest" description="Disordered" evidence="1">
    <location>
        <begin position="160"/>
        <end position="246"/>
    </location>
</feature>
<proteinExistence type="evidence at transcript level"/>
<feature type="compositionally biased region" description="Pro residues" evidence="1">
    <location>
        <begin position="9"/>
        <end position="37"/>
    </location>
</feature>
<dbReference type="EMBL" id="AK375222">
    <property type="protein sequence ID" value="BAK06417.1"/>
    <property type="molecule type" value="mRNA"/>
</dbReference>
<name>F2EGE5_HORVV</name>
<accession>F2EGE5</accession>
<organism evidence="2">
    <name type="scientific">Hordeum vulgare subsp. vulgare</name>
    <name type="common">Domesticated barley</name>
    <dbReference type="NCBI Taxonomy" id="112509"/>
    <lineage>
        <taxon>Eukaryota</taxon>
        <taxon>Viridiplantae</taxon>
        <taxon>Streptophyta</taxon>
        <taxon>Embryophyta</taxon>
        <taxon>Tracheophyta</taxon>
        <taxon>Spermatophyta</taxon>
        <taxon>Magnoliopsida</taxon>
        <taxon>Liliopsida</taxon>
        <taxon>Poales</taxon>
        <taxon>Poaceae</taxon>
        <taxon>BOP clade</taxon>
        <taxon>Pooideae</taxon>
        <taxon>Triticodae</taxon>
        <taxon>Triticeae</taxon>
        <taxon>Hordeinae</taxon>
        <taxon>Hordeum</taxon>
    </lineage>
</organism>
<evidence type="ECO:0000256" key="1">
    <source>
        <dbReference type="SAM" id="MobiDB-lite"/>
    </source>
</evidence>
<dbReference type="AlphaFoldDB" id="F2EGE5"/>
<sequence>GGGWTHAHPSPPPPPAQPLPPLPPHVFKPRPRSPLPSPFQFVGTNPRSQSSPISNVTRHQSTSLRFTDDGGITHHQIANPGSGVRVPGLRLLQDAGAAPSEDRAIDFLVPVLGSGGDADGRREVRGLRGVVASDVRRGEAAARPLPLAPRHKRCGARVRWLPPSAGGEARGRHRPGPAGAEGQGEGRDGVAAQGGGRRRSGVARRDRPPRFVADAGREVRPGRRRTLTTRPVSKSLVSRSSGKLLS</sequence>
<feature type="compositionally biased region" description="Basic and acidic residues" evidence="1">
    <location>
        <begin position="203"/>
        <end position="221"/>
    </location>
</feature>
<feature type="non-terminal residue" evidence="2">
    <location>
        <position position="1"/>
    </location>
</feature>
<protein>
    <submittedName>
        <fullName evidence="2">Predicted protein</fullName>
    </submittedName>
</protein>
<reference evidence="2" key="1">
    <citation type="journal article" date="2011" name="Plant Physiol.">
        <title>Comprehensive sequence analysis of 24,783 barley full-length cDNAs derived from 12 clone libraries.</title>
        <authorList>
            <person name="Matsumoto T."/>
            <person name="Tanaka T."/>
            <person name="Sakai H."/>
            <person name="Amano N."/>
            <person name="Kanamori H."/>
            <person name="Kurita K."/>
            <person name="Kikuta A."/>
            <person name="Kamiya K."/>
            <person name="Yamamoto M."/>
            <person name="Ikawa H."/>
            <person name="Fujii N."/>
            <person name="Hori K."/>
            <person name="Itoh T."/>
            <person name="Sato K."/>
        </authorList>
    </citation>
    <scope>NUCLEOTIDE SEQUENCE</scope>
    <source>
        <tissue evidence="2">Flower</tissue>
    </source>
</reference>
<feature type="region of interest" description="Disordered" evidence="1">
    <location>
        <begin position="1"/>
        <end position="81"/>
    </location>
</feature>